<dbReference type="AlphaFoldDB" id="A0A1F5FB52"/>
<evidence type="ECO:0000313" key="3">
    <source>
        <dbReference type="Proteomes" id="UP000177187"/>
    </source>
</evidence>
<proteinExistence type="predicted"/>
<name>A0A1F5FB52_9BACT</name>
<evidence type="ECO:0000259" key="1">
    <source>
        <dbReference type="Pfam" id="PF01636"/>
    </source>
</evidence>
<dbReference type="EMBL" id="MFAF01000062">
    <property type="protein sequence ID" value="OGD76822.1"/>
    <property type="molecule type" value="Genomic_DNA"/>
</dbReference>
<gene>
    <name evidence="2" type="ORF">A2Y64_04475</name>
</gene>
<comment type="caution">
    <text evidence="2">The sequence shown here is derived from an EMBL/GenBank/DDBJ whole genome shotgun (WGS) entry which is preliminary data.</text>
</comment>
<reference evidence="2 3" key="1">
    <citation type="journal article" date="2016" name="Nat. Commun.">
        <title>Thousands of microbial genomes shed light on interconnected biogeochemical processes in an aquifer system.</title>
        <authorList>
            <person name="Anantharaman K."/>
            <person name="Brown C.T."/>
            <person name="Hug L.A."/>
            <person name="Sharon I."/>
            <person name="Castelle C.J."/>
            <person name="Probst A.J."/>
            <person name="Thomas B.C."/>
            <person name="Singh A."/>
            <person name="Wilkins M.J."/>
            <person name="Karaoz U."/>
            <person name="Brodie E.L."/>
            <person name="Williams K.H."/>
            <person name="Hubbard S.S."/>
            <person name="Banfield J.F."/>
        </authorList>
    </citation>
    <scope>NUCLEOTIDE SEQUENCE [LARGE SCALE GENOMIC DNA]</scope>
</reference>
<dbReference type="SUPFAM" id="SSF56112">
    <property type="entry name" value="Protein kinase-like (PK-like)"/>
    <property type="match status" value="1"/>
</dbReference>
<sequence length="333" mass="34882">MSYNTFGAPGWEITPVGKTALEQALARHLSRAVAVENIVFGEPDPLSTAGNGFAPRRGTVTTRAGRGEENRVDLFFKIPAEREVEALVLGHRLGMKHLPRILVSSLDIASNGVESRALCYVFVPGKPLGNDADGNPFTANSLPEGIVDDMAILHASTAGHAEAYLRRGYTFVSREGLIEEATVGDPAAYLGLPGIGKNAGDLINRAAAVSAGAVDLAAGDGPVVVHGDLEPSNVVVGDDGSGTLVDWGEMGLGWAALDLAPCLGYDQLPLYKKTAGDRNPSWNPPDEKALAAARLVHALVRLKRLAGNPDGPMPSAGTVEALFARLDEALGRL</sequence>
<accession>A0A1F5FB52</accession>
<organism evidence="2 3">
    <name type="scientific">Candidatus Coatesbacteria bacterium RBG_13_66_14</name>
    <dbReference type="NCBI Taxonomy" id="1817816"/>
    <lineage>
        <taxon>Bacteria</taxon>
        <taxon>Candidatus Coatesiibacteriota</taxon>
    </lineage>
</organism>
<dbReference type="Gene3D" id="3.90.1200.10">
    <property type="match status" value="1"/>
</dbReference>
<dbReference type="InterPro" id="IPR011009">
    <property type="entry name" value="Kinase-like_dom_sf"/>
</dbReference>
<feature type="domain" description="Aminoglycoside phosphotransferase" evidence="1">
    <location>
        <begin position="216"/>
        <end position="263"/>
    </location>
</feature>
<protein>
    <recommendedName>
        <fullName evidence="1">Aminoglycoside phosphotransferase domain-containing protein</fullName>
    </recommendedName>
</protein>
<evidence type="ECO:0000313" key="2">
    <source>
        <dbReference type="EMBL" id="OGD76822.1"/>
    </source>
</evidence>
<dbReference type="Proteomes" id="UP000177187">
    <property type="component" value="Unassembled WGS sequence"/>
</dbReference>
<dbReference type="InterPro" id="IPR002575">
    <property type="entry name" value="Aminoglycoside_PTrfase"/>
</dbReference>
<dbReference type="STRING" id="1817816.A2Y64_04475"/>
<dbReference type="Pfam" id="PF01636">
    <property type="entry name" value="APH"/>
    <property type="match status" value="1"/>
</dbReference>